<evidence type="ECO:0000256" key="8">
    <source>
        <dbReference type="ARBA" id="ARBA00023326"/>
    </source>
</evidence>
<dbReference type="Pfam" id="PF00840">
    <property type="entry name" value="Glyco_hydro_7"/>
    <property type="match status" value="1"/>
</dbReference>
<dbReference type="EMBL" id="NRDI02000021">
    <property type="protein sequence ID" value="KAI1509335.1"/>
    <property type="molecule type" value="Genomic_DNA"/>
</dbReference>
<dbReference type="PANTHER" id="PTHR33753">
    <property type="entry name" value="1,4-BETA-D-GLUCAN CELLOBIOHYDROLASE B"/>
    <property type="match status" value="1"/>
</dbReference>
<keyword evidence="3 9" id="KW-0378">Hydrolase</keyword>
<evidence type="ECO:0000313" key="11">
    <source>
        <dbReference type="Proteomes" id="UP000249757"/>
    </source>
</evidence>
<dbReference type="OMA" id="VCCNEMD"/>
<evidence type="ECO:0000256" key="9">
    <source>
        <dbReference type="RuleBase" id="RU361164"/>
    </source>
</evidence>
<dbReference type="PRINTS" id="PR00734">
    <property type="entry name" value="GLHYDRLASE7"/>
</dbReference>
<protein>
    <recommendedName>
        <fullName evidence="9">Glucanase</fullName>
        <ecNumber evidence="9">3.2.1.-</ecNumber>
    </recommendedName>
</protein>
<accession>A0A2W1EM00</accession>
<dbReference type="Proteomes" id="UP000249757">
    <property type="component" value="Unassembled WGS sequence"/>
</dbReference>
<evidence type="ECO:0000256" key="2">
    <source>
        <dbReference type="ARBA" id="ARBA00006044"/>
    </source>
</evidence>
<keyword evidence="8 9" id="KW-0624">Polysaccharide degradation</keyword>
<reference evidence="11" key="1">
    <citation type="journal article" date="2022" name="Microb. Genom.">
        <title>A global pangenome for the wheat fungal pathogen Pyrenophora tritici-repentis and prediction of effector protein structural homology.</title>
        <authorList>
            <person name="Moolhuijzen P.M."/>
            <person name="See P.T."/>
            <person name="Shi G."/>
            <person name="Powell H.R."/>
            <person name="Cockram J."/>
            <person name="Jorgensen L.N."/>
            <person name="Benslimane H."/>
            <person name="Strelkov S.E."/>
            <person name="Turner J."/>
            <person name="Liu Z."/>
            <person name="Moffat C.S."/>
        </authorList>
    </citation>
    <scope>NUCLEOTIDE SEQUENCE [LARGE SCALE GENOMIC DNA]</scope>
</reference>
<evidence type="ECO:0000313" key="10">
    <source>
        <dbReference type="EMBL" id="KAI1509335.1"/>
    </source>
</evidence>
<dbReference type="GO" id="GO:0008810">
    <property type="term" value="F:cellulase activity"/>
    <property type="evidence" value="ECO:0007669"/>
    <property type="project" value="UniProtKB-EC"/>
</dbReference>
<evidence type="ECO:0000256" key="5">
    <source>
        <dbReference type="ARBA" id="ARBA00023180"/>
    </source>
</evidence>
<evidence type="ECO:0000256" key="7">
    <source>
        <dbReference type="ARBA" id="ARBA00023295"/>
    </source>
</evidence>
<keyword evidence="4 9" id="KW-0136">Cellulose degradation</keyword>
<name>A0A2W1EM00_9PLEO</name>
<dbReference type="OrthoDB" id="412382at2759"/>
<dbReference type="InterPro" id="IPR001722">
    <property type="entry name" value="Glyco_hydro_7"/>
</dbReference>
<comment type="catalytic activity">
    <reaction evidence="1">
        <text>Endohydrolysis of (1-&gt;4)-beta-D-glucosidic linkages in cellulose, lichenin and cereal beta-D-glucans.</text>
        <dbReference type="EC" id="3.2.1.4"/>
    </reaction>
</comment>
<dbReference type="EC" id="3.2.1.-" evidence="9"/>
<evidence type="ECO:0000256" key="6">
    <source>
        <dbReference type="ARBA" id="ARBA00023277"/>
    </source>
</evidence>
<organism evidence="10 11">
    <name type="scientific">Pyrenophora tritici-repentis</name>
    <dbReference type="NCBI Taxonomy" id="45151"/>
    <lineage>
        <taxon>Eukaryota</taxon>
        <taxon>Fungi</taxon>
        <taxon>Dikarya</taxon>
        <taxon>Ascomycota</taxon>
        <taxon>Pezizomycotina</taxon>
        <taxon>Dothideomycetes</taxon>
        <taxon>Pleosporomycetidae</taxon>
        <taxon>Pleosporales</taxon>
        <taxon>Pleosporineae</taxon>
        <taxon>Pleosporaceae</taxon>
        <taxon>Pyrenophora</taxon>
    </lineage>
</organism>
<keyword evidence="6" id="KW-0119">Carbohydrate metabolism</keyword>
<dbReference type="SUPFAM" id="SSF49899">
    <property type="entry name" value="Concanavalin A-like lectins/glucanases"/>
    <property type="match status" value="1"/>
</dbReference>
<keyword evidence="5" id="KW-0325">Glycoprotein</keyword>
<comment type="similarity">
    <text evidence="2 9">Belongs to the glycosyl hydrolase 7 (cellulase C) family.</text>
</comment>
<dbReference type="InterPro" id="IPR037019">
    <property type="entry name" value="Glyco_hydro_7_sf"/>
</dbReference>
<evidence type="ECO:0000256" key="3">
    <source>
        <dbReference type="ARBA" id="ARBA00022801"/>
    </source>
</evidence>
<keyword evidence="7 9" id="KW-0326">Glycosidase</keyword>
<comment type="caution">
    <text evidence="10">The sequence shown here is derived from an EMBL/GenBank/DDBJ whole genome shotgun (WGS) entry which is preliminary data.</text>
</comment>
<evidence type="ECO:0000256" key="1">
    <source>
        <dbReference type="ARBA" id="ARBA00000966"/>
    </source>
</evidence>
<evidence type="ECO:0000256" key="4">
    <source>
        <dbReference type="ARBA" id="ARBA00023001"/>
    </source>
</evidence>
<sequence length="493" mass="52859">MFPKLLAALESGGSKVIAAVILGWARGYCNRRWDSPKSTSEKKYFGINTVAIYNIESAVQRLPSRPRLHFFKVFSMPRYTFLTAALVGLASAQSLLGTTPEVHPKLKTWKCTKAGGCKAVNSAIVIDAGSHGIRQKNNPSLGCGDFGSTPPKSVCPDKETCAKNCVMDGISDYSALGVTTQGSSLRLDMLNSKGNEASPRVYLLAEDEKNYEMLKLTGNEFTFDVDTSKLPCGMNGALYLSEMAANGGRSKLNPGGATYGTGYCDAQCFVTPWINGEGNVKGQGVCCNEMDIWEANKAATQIAPHTCSKNSIFGCTGDECGASGLCDKNGCGDNPYNQRKSPDYYGPSKKVDTTKPFTVVTQFPAKNGVLQAIVRKYVQNGKVIENAMMNLTMDQAFCTAQGATMYNKLGGHKGMGDALSRGMVLALSIWWDKTGGMNWLDSGAAGPCSATEGFPAEIIKVEPRPTVTFSSIKWGEIGSTFKEQGSTKVPFTA</sequence>
<dbReference type="Gene3D" id="2.70.100.10">
    <property type="entry name" value="Glycoside hydrolase, family 7, domain"/>
    <property type="match status" value="1"/>
</dbReference>
<dbReference type="CDD" id="cd07999">
    <property type="entry name" value="GH7_CBH_EG"/>
    <property type="match status" value="1"/>
</dbReference>
<keyword evidence="11" id="KW-1185">Reference proteome</keyword>
<dbReference type="AlphaFoldDB" id="A0A2W1EM00"/>
<proteinExistence type="inferred from homology"/>
<dbReference type="GO" id="GO:0030245">
    <property type="term" value="P:cellulose catabolic process"/>
    <property type="evidence" value="ECO:0007669"/>
    <property type="project" value="UniProtKB-KW"/>
</dbReference>
<gene>
    <name evidence="10" type="ORF">Ptr86124_011875</name>
</gene>
<dbReference type="PANTHER" id="PTHR33753:SF1">
    <property type="entry name" value="ENDO-BETA-1,4-GLUCANASE CELB"/>
    <property type="match status" value="1"/>
</dbReference>
<dbReference type="InterPro" id="IPR013320">
    <property type="entry name" value="ConA-like_dom_sf"/>
</dbReference>